<keyword evidence="10 16" id="KW-0418">Kinase</keyword>
<evidence type="ECO:0000256" key="12">
    <source>
        <dbReference type="ARBA" id="ARBA00022958"/>
    </source>
</evidence>
<evidence type="ECO:0000256" key="8">
    <source>
        <dbReference type="ARBA" id="ARBA00022679"/>
    </source>
</evidence>
<dbReference type="EC" id="2.7.1.33" evidence="6 16"/>
<dbReference type="KEGG" id="fms:M1R53_02645"/>
<comment type="subcellular location">
    <subcellularLocation>
        <location evidence="3 16">Cytoplasm</location>
    </subcellularLocation>
</comment>
<keyword evidence="8 16" id="KW-0808">Transferase</keyword>
<feature type="active site" description="Proton acceptor" evidence="16">
    <location>
        <position position="109"/>
    </location>
</feature>
<accession>A0A9E7DJX9</accession>
<keyword evidence="12 16" id="KW-0630">Potassium</keyword>
<comment type="subunit">
    <text evidence="5 16">Homodimer.</text>
</comment>
<dbReference type="EMBL" id="CP096649">
    <property type="protein sequence ID" value="UQK59562.1"/>
    <property type="molecule type" value="Genomic_DNA"/>
</dbReference>
<keyword evidence="7 16" id="KW-0963">Cytoplasm</keyword>
<evidence type="ECO:0000256" key="1">
    <source>
        <dbReference type="ARBA" id="ARBA00001206"/>
    </source>
</evidence>
<dbReference type="CDD" id="cd24015">
    <property type="entry name" value="ASKHA_NBD_PanK-III"/>
    <property type="match status" value="1"/>
</dbReference>
<evidence type="ECO:0000256" key="4">
    <source>
        <dbReference type="ARBA" id="ARBA00005225"/>
    </source>
</evidence>
<dbReference type="NCBIfam" id="TIGR00671">
    <property type="entry name" value="baf"/>
    <property type="match status" value="1"/>
</dbReference>
<feature type="binding site" evidence="16">
    <location>
        <begin position="6"/>
        <end position="13"/>
    </location>
    <ligand>
        <name>ATP</name>
        <dbReference type="ChEBI" id="CHEBI:30616"/>
    </ligand>
</feature>
<comment type="similarity">
    <text evidence="14 16">Belongs to the type III pantothenate kinase family.</text>
</comment>
<dbReference type="PANTHER" id="PTHR34265:SF1">
    <property type="entry name" value="TYPE III PANTOTHENATE KINASE"/>
    <property type="match status" value="1"/>
</dbReference>
<dbReference type="PANTHER" id="PTHR34265">
    <property type="entry name" value="TYPE III PANTOTHENATE KINASE"/>
    <property type="match status" value="1"/>
</dbReference>
<keyword evidence="16" id="KW-0479">Metal-binding</keyword>
<evidence type="ECO:0000256" key="3">
    <source>
        <dbReference type="ARBA" id="ARBA00004496"/>
    </source>
</evidence>
<dbReference type="NCBIfam" id="NF009848">
    <property type="entry name" value="PRK13318.1-6"/>
    <property type="match status" value="1"/>
</dbReference>
<evidence type="ECO:0000256" key="6">
    <source>
        <dbReference type="ARBA" id="ARBA00012102"/>
    </source>
</evidence>
<feature type="binding site" evidence="16">
    <location>
        <position position="132"/>
    </location>
    <ligand>
        <name>ATP</name>
        <dbReference type="ChEBI" id="CHEBI:30616"/>
    </ligand>
</feature>
<dbReference type="GO" id="GO:0005737">
    <property type="term" value="C:cytoplasm"/>
    <property type="evidence" value="ECO:0007669"/>
    <property type="project" value="UniProtKB-SubCell"/>
</dbReference>
<evidence type="ECO:0000256" key="9">
    <source>
        <dbReference type="ARBA" id="ARBA00022741"/>
    </source>
</evidence>
<evidence type="ECO:0000256" key="2">
    <source>
        <dbReference type="ARBA" id="ARBA00001958"/>
    </source>
</evidence>
<keyword evidence="9 16" id="KW-0547">Nucleotide-binding</keyword>
<evidence type="ECO:0000256" key="5">
    <source>
        <dbReference type="ARBA" id="ARBA00011738"/>
    </source>
</evidence>
<comment type="pathway">
    <text evidence="4 16">Cofactor biosynthesis; coenzyme A biosynthesis; CoA from (R)-pantothenate: step 1/5.</text>
</comment>
<feature type="binding site" evidence="16">
    <location>
        <position position="184"/>
    </location>
    <ligand>
        <name>substrate</name>
    </ligand>
</feature>
<dbReference type="InterPro" id="IPR004619">
    <property type="entry name" value="Type_III_PanK"/>
</dbReference>
<dbReference type="GO" id="GO:0005524">
    <property type="term" value="F:ATP binding"/>
    <property type="evidence" value="ECO:0007669"/>
    <property type="project" value="UniProtKB-UniRule"/>
</dbReference>
<dbReference type="Gene3D" id="3.30.420.40">
    <property type="match status" value="2"/>
</dbReference>
<feature type="binding site" evidence="16">
    <location>
        <position position="129"/>
    </location>
    <ligand>
        <name>K(+)</name>
        <dbReference type="ChEBI" id="CHEBI:29103"/>
    </ligand>
</feature>
<dbReference type="RefSeq" id="WP_070598645.1">
    <property type="nucleotide sequence ID" value="NZ_CP096649.1"/>
</dbReference>
<comment type="catalytic activity">
    <reaction evidence="1 16">
        <text>(R)-pantothenate + ATP = (R)-4'-phosphopantothenate + ADP + H(+)</text>
        <dbReference type="Rhea" id="RHEA:16373"/>
        <dbReference type="ChEBI" id="CHEBI:10986"/>
        <dbReference type="ChEBI" id="CHEBI:15378"/>
        <dbReference type="ChEBI" id="CHEBI:29032"/>
        <dbReference type="ChEBI" id="CHEBI:30616"/>
        <dbReference type="ChEBI" id="CHEBI:456216"/>
        <dbReference type="EC" id="2.7.1.33"/>
    </reaction>
</comment>
<evidence type="ECO:0000256" key="16">
    <source>
        <dbReference type="HAMAP-Rule" id="MF_01274"/>
    </source>
</evidence>
<evidence type="ECO:0000256" key="15">
    <source>
        <dbReference type="ARBA" id="ARBA00040883"/>
    </source>
</evidence>
<dbReference type="GO" id="GO:0004594">
    <property type="term" value="F:pantothenate kinase activity"/>
    <property type="evidence" value="ECO:0007669"/>
    <property type="project" value="UniProtKB-UniRule"/>
</dbReference>
<evidence type="ECO:0000313" key="17">
    <source>
        <dbReference type="EMBL" id="UQK59562.1"/>
    </source>
</evidence>
<evidence type="ECO:0000256" key="13">
    <source>
        <dbReference type="ARBA" id="ARBA00022993"/>
    </source>
</evidence>
<protein>
    <recommendedName>
        <fullName evidence="15 16">Type III pantothenate kinase</fullName>
        <ecNumber evidence="6 16">2.7.1.33</ecNumber>
    </recommendedName>
    <alternativeName>
        <fullName evidence="16">PanK-III</fullName>
    </alternativeName>
    <alternativeName>
        <fullName evidence="16">Pantothenic acid kinase</fullName>
    </alternativeName>
</protein>
<evidence type="ECO:0000313" key="18">
    <source>
        <dbReference type="Proteomes" id="UP000831151"/>
    </source>
</evidence>
<reference evidence="17" key="1">
    <citation type="submission" date="2022-04" db="EMBL/GenBank/DDBJ databases">
        <title>Complete genome sequences of Ezakiella coagulans and Fenollaria massiliensis.</title>
        <authorList>
            <person name="France M.T."/>
            <person name="Clifford J."/>
            <person name="Narina S."/>
            <person name="Rutt L."/>
            <person name="Ravel J."/>
        </authorList>
    </citation>
    <scope>NUCLEOTIDE SEQUENCE</scope>
    <source>
        <strain evidence="17">C0061C2</strain>
    </source>
</reference>
<dbReference type="AlphaFoldDB" id="A0A9E7DJX9"/>
<keyword evidence="13 16" id="KW-0173">Coenzyme A biosynthesis</keyword>
<comment type="caution">
    <text evidence="16">Lacks conserved residue(s) required for the propagation of feature annotation.</text>
</comment>
<evidence type="ECO:0000256" key="14">
    <source>
        <dbReference type="ARBA" id="ARBA00038036"/>
    </source>
</evidence>
<organism evidence="17 18">
    <name type="scientific">Fenollaria massiliensis</name>
    <dbReference type="NCBI Taxonomy" id="938288"/>
    <lineage>
        <taxon>Bacteria</taxon>
        <taxon>Bacillati</taxon>
        <taxon>Bacillota</taxon>
        <taxon>Clostridia</taxon>
        <taxon>Eubacteriales</taxon>
        <taxon>Fenollaria</taxon>
    </lineage>
</organism>
<keyword evidence="18" id="KW-1185">Reference proteome</keyword>
<evidence type="ECO:0000256" key="11">
    <source>
        <dbReference type="ARBA" id="ARBA00022840"/>
    </source>
</evidence>
<evidence type="ECO:0000256" key="10">
    <source>
        <dbReference type="ARBA" id="ARBA00022777"/>
    </source>
</evidence>
<dbReference type="NCBIfam" id="NF009855">
    <property type="entry name" value="PRK13321.1"/>
    <property type="match status" value="1"/>
</dbReference>
<comment type="function">
    <text evidence="16">Catalyzes the phosphorylation of pantothenate (Pan), the first step in CoA biosynthesis.</text>
</comment>
<gene>
    <name evidence="16" type="primary">coaX</name>
    <name evidence="17" type="ORF">M1R53_02645</name>
</gene>
<proteinExistence type="inferred from homology"/>
<comment type="cofactor">
    <cofactor evidence="2">
        <name>K(+)</name>
        <dbReference type="ChEBI" id="CHEBI:29103"/>
    </cofactor>
</comment>
<dbReference type="GO" id="GO:0015937">
    <property type="term" value="P:coenzyme A biosynthetic process"/>
    <property type="evidence" value="ECO:0007669"/>
    <property type="project" value="UniProtKB-UniRule"/>
</dbReference>
<keyword evidence="11 16" id="KW-0067">ATP-binding</keyword>
<dbReference type="HAMAP" id="MF_01274">
    <property type="entry name" value="Pantothen_kinase_3"/>
    <property type="match status" value="1"/>
</dbReference>
<name>A0A9E7DJX9_9FIRM</name>
<sequence>MLLAMDVGNTNIVLGLFDDNNMIESFRLSTDKDKTLDEYGIIFHDFLNFAKVDAKEVNAAIISSVVPPVTGPLIDSIKKYFNVDAELVGKNLKTKINIVMDNPKEVGSDNIVNSVAVRAITNKPAIVIDLGTANTYHYLNEKGDYLGGIITPGFKISMDALSERTSKLPRVELEMPEHVLGKNTVESIKSGIMNSKIGEMDYIIKKILEEIGKTKEELLIVATGGLSEKVAKYSEYVNLIEPNLTLLGLYEIYKMNHA</sequence>
<dbReference type="Pfam" id="PF03309">
    <property type="entry name" value="Pan_kinase"/>
    <property type="match status" value="1"/>
</dbReference>
<dbReference type="SUPFAM" id="SSF53067">
    <property type="entry name" value="Actin-like ATPase domain"/>
    <property type="match status" value="2"/>
</dbReference>
<dbReference type="Proteomes" id="UP000831151">
    <property type="component" value="Chromosome"/>
</dbReference>
<feature type="binding site" evidence="16">
    <location>
        <begin position="107"/>
        <end position="110"/>
    </location>
    <ligand>
        <name>substrate</name>
    </ligand>
</feature>
<dbReference type="InterPro" id="IPR043129">
    <property type="entry name" value="ATPase_NBD"/>
</dbReference>
<dbReference type="GO" id="GO:0046872">
    <property type="term" value="F:metal ion binding"/>
    <property type="evidence" value="ECO:0007669"/>
    <property type="project" value="UniProtKB-KW"/>
</dbReference>
<evidence type="ECO:0000256" key="7">
    <source>
        <dbReference type="ARBA" id="ARBA00022490"/>
    </source>
</evidence>
<comment type="cofactor">
    <cofactor evidence="16">
        <name>NH4(+)</name>
        <dbReference type="ChEBI" id="CHEBI:28938"/>
    </cofactor>
    <cofactor evidence="16">
        <name>K(+)</name>
        <dbReference type="ChEBI" id="CHEBI:29103"/>
    </cofactor>
    <text evidence="16">A monovalent cation. Ammonium or potassium.</text>
</comment>